<keyword evidence="4 20" id="KW-0031">Aminopeptidase</keyword>
<keyword evidence="13 20" id="KW-0482">Metalloprotease</keyword>
<dbReference type="FunFam" id="2.60.40.1730:FF:000001">
    <property type="entry name" value="Leucyl-cystinyl aminopeptidase"/>
    <property type="match status" value="1"/>
</dbReference>
<evidence type="ECO:0000256" key="7">
    <source>
        <dbReference type="ARBA" id="ARBA00022692"/>
    </source>
</evidence>
<keyword evidence="15" id="KW-1015">Disulfide bond</keyword>
<evidence type="ECO:0000256" key="13">
    <source>
        <dbReference type="ARBA" id="ARBA00023049"/>
    </source>
</evidence>
<evidence type="ECO:0000256" key="3">
    <source>
        <dbReference type="ARBA" id="ARBA00011738"/>
    </source>
</evidence>
<feature type="domain" description="Peptidase M1 membrane alanine aminopeptidase" evidence="21">
    <location>
        <begin position="286"/>
        <end position="513"/>
    </location>
</feature>
<dbReference type="PANTHER" id="PTHR11533:SF271">
    <property type="entry name" value="AMINOPEPTIDASE"/>
    <property type="match status" value="1"/>
</dbReference>
<dbReference type="InterPro" id="IPR045357">
    <property type="entry name" value="Aminopeptidase_N-like_N"/>
</dbReference>
<evidence type="ECO:0000256" key="9">
    <source>
        <dbReference type="ARBA" id="ARBA00022801"/>
    </source>
</evidence>
<feature type="binding site" evidence="18">
    <location>
        <position position="362"/>
    </location>
    <ligand>
        <name>Zn(2+)</name>
        <dbReference type="ChEBI" id="CHEBI:29105"/>
        <note>catalytic</note>
    </ligand>
</feature>
<evidence type="ECO:0000259" key="22">
    <source>
        <dbReference type="Pfam" id="PF11838"/>
    </source>
</evidence>
<evidence type="ECO:0000256" key="17">
    <source>
        <dbReference type="PIRSR" id="PIRSR634016-1"/>
    </source>
</evidence>
<dbReference type="OrthoDB" id="510539at2759"/>
<evidence type="ECO:0000256" key="2">
    <source>
        <dbReference type="ARBA" id="ARBA00010136"/>
    </source>
</evidence>
<evidence type="ECO:0000256" key="16">
    <source>
        <dbReference type="ARBA" id="ARBA00023180"/>
    </source>
</evidence>
<dbReference type="GO" id="GO:0008270">
    <property type="term" value="F:zinc ion binding"/>
    <property type="evidence" value="ECO:0007669"/>
    <property type="project" value="UniProtKB-UniRule"/>
</dbReference>
<dbReference type="Proteomes" id="UP001155660">
    <property type="component" value="Chromosome A25"/>
</dbReference>
<dbReference type="InterPro" id="IPR034016">
    <property type="entry name" value="M1_APN-typ"/>
</dbReference>
<evidence type="ECO:0000256" key="6">
    <source>
        <dbReference type="ARBA" id="ARBA00022670"/>
    </source>
</evidence>
<feature type="binding site" evidence="18">
    <location>
        <position position="358"/>
    </location>
    <ligand>
        <name>Zn(2+)</name>
        <dbReference type="ChEBI" id="CHEBI:29105"/>
        <note>catalytic</note>
    </ligand>
</feature>
<dbReference type="FunFam" id="1.10.390.10:FF:000016">
    <property type="entry name" value="Glutamyl aminopeptidase"/>
    <property type="match status" value="1"/>
</dbReference>
<gene>
    <name evidence="24" type="primary">LOC109059436</name>
</gene>
<evidence type="ECO:0000259" key="21">
    <source>
        <dbReference type="Pfam" id="PF01433"/>
    </source>
</evidence>
<feature type="site" description="Transition state stabilizer" evidence="19">
    <location>
        <position position="447"/>
    </location>
</feature>
<dbReference type="GO" id="GO:0005615">
    <property type="term" value="C:extracellular space"/>
    <property type="evidence" value="ECO:0007669"/>
    <property type="project" value="TreeGrafter"/>
</dbReference>
<keyword evidence="8 18" id="KW-0479">Metal-binding</keyword>
<keyword evidence="10 18" id="KW-0862">Zinc</keyword>
<keyword evidence="7" id="KW-0812">Transmembrane</keyword>
<dbReference type="Pfam" id="PF01433">
    <property type="entry name" value="Peptidase_M1"/>
    <property type="match status" value="1"/>
</dbReference>
<keyword evidence="12" id="KW-1133">Transmembrane helix</keyword>
<dbReference type="FunFam" id="2.60.40.1910:FF:000005">
    <property type="entry name" value="Aminopeptidase"/>
    <property type="match status" value="1"/>
</dbReference>
<dbReference type="InterPro" id="IPR014782">
    <property type="entry name" value="Peptidase_M1_dom"/>
</dbReference>
<evidence type="ECO:0000256" key="12">
    <source>
        <dbReference type="ARBA" id="ARBA00022989"/>
    </source>
</evidence>
<comment type="subcellular location">
    <subcellularLocation>
        <location evidence="1">Cell membrane</location>
        <topology evidence="1">Single-pass type II membrane protein</topology>
    </subcellularLocation>
</comment>
<dbReference type="GeneID" id="109059436"/>
<evidence type="ECO:0000256" key="8">
    <source>
        <dbReference type="ARBA" id="ARBA00022723"/>
    </source>
</evidence>
<dbReference type="EC" id="3.4.11.-" evidence="20"/>
<name>A0A9Q9VVC8_CYPCA</name>
<comment type="subunit">
    <text evidence="3">Homodimer.</text>
</comment>
<evidence type="ECO:0000256" key="20">
    <source>
        <dbReference type="RuleBase" id="RU364040"/>
    </source>
</evidence>
<evidence type="ECO:0000259" key="23">
    <source>
        <dbReference type="Pfam" id="PF17900"/>
    </source>
</evidence>
<dbReference type="GO" id="GO:0043171">
    <property type="term" value="P:peptide catabolic process"/>
    <property type="evidence" value="ECO:0007669"/>
    <property type="project" value="TreeGrafter"/>
</dbReference>
<comment type="similarity">
    <text evidence="2 20">Belongs to the peptidase M1 family.</text>
</comment>
<dbReference type="SMR" id="A0A9Q9VVC8"/>
<dbReference type="GO" id="GO:0006508">
    <property type="term" value="P:proteolysis"/>
    <property type="evidence" value="ECO:0007669"/>
    <property type="project" value="UniProtKB-KW"/>
</dbReference>
<dbReference type="RefSeq" id="XP_042571844.1">
    <property type="nucleotide sequence ID" value="XM_042715910.1"/>
</dbReference>
<keyword evidence="5" id="KW-1003">Cell membrane</keyword>
<feature type="binding site" evidence="18">
    <location>
        <position position="381"/>
    </location>
    <ligand>
        <name>Zn(2+)</name>
        <dbReference type="ChEBI" id="CHEBI:29105"/>
        <note>catalytic</note>
    </ligand>
</feature>
<evidence type="ECO:0000256" key="11">
    <source>
        <dbReference type="ARBA" id="ARBA00022968"/>
    </source>
</evidence>
<dbReference type="KEGG" id="ccar:109059436"/>
<evidence type="ECO:0000256" key="15">
    <source>
        <dbReference type="ARBA" id="ARBA00023157"/>
    </source>
</evidence>
<evidence type="ECO:0000256" key="5">
    <source>
        <dbReference type="ARBA" id="ARBA00022475"/>
    </source>
</evidence>
<keyword evidence="11" id="KW-0735">Signal-anchor</keyword>
<dbReference type="GO" id="GO:0005886">
    <property type="term" value="C:plasma membrane"/>
    <property type="evidence" value="ECO:0007669"/>
    <property type="project" value="UniProtKB-SubCell"/>
</dbReference>
<sequence length="953" mass="108973">MVRIHFSAMCVGCTFLGMASLATIVGLWTVQLLPSTGTPAEPWNEHRLPDTLVPDYYNITLWPRLQPNIHGLFVFTGNSSLVFKCLRETDLILIHANKLNLTSTDGYVAKLFALGISVAPSIQKTWMQETTQYLVIQLKGKLKAGELYELYTEFVGELADDLAGFYRSEYEENGEKKIVATSQMHPTHARKTFPCFDEPAMRAVFYITLIHDRGTVALSNGMEIEKADTVLDGQPVTVTTFEPTKNMSSYLLALVVSDYTNVTSANDTLIRIWARKKAIEDGHGDYALNITGPILKFFENYYSVPYPLSKSDQIALPDFYFGAMENWGLVTYRETNLLYDPVISSNANKERTATIIAHELAHMWFGNLVTLKWWNEVWLNEGFASYVSYLGADFAEPSWNVKDLIILKDVHRAFAVDALASSHPLSSKEEDIIKPEQITEQFDTVSYSKGASVLRMLSDFLTEPVFVQGLNTYLTTFAYQNTVGEDLWNHLQTAVDKTGTVLPLSVKEIMDRWVLQMGFPVVIINTTTGQVSQMHFLLDPETTLERLSPFNYEWIVPINWMKAEVEQPRFWLTEKTAFHSDMKATGNEWVLVNLNITGYYRVNYDTENWERLLNQLTENHEVIPVINRAQIVDDAFNLARAKIIPVTLALKTTKYLSKERDYMPWQSALNNLDYFYLMFTQTEVYEFLQNYTRKQVTPLFEHFKTITEDWSHVPTGHTDQYNQVNAIRFACSTGVDECQNLTTSWYRQWMDQTFWNKKIYPHYYIYLIRISFSRIHPNLRSTVYCSAIASGGADEWDFGWLMFKNAIGIEADKLMSALACAKDTKLLERYLGYTLDASMIRKQDASSVIVYIASNPDGQTLAWDFVRRNWVYMFTEYGVGSFNFASLISGITKTFSTESELEQLLQFKSDNSEIGFGSGTAALEQAIEKTKANIKWVAENQKEITDWLMAESA</sequence>
<dbReference type="GO" id="GO:0042277">
    <property type="term" value="F:peptide binding"/>
    <property type="evidence" value="ECO:0007669"/>
    <property type="project" value="TreeGrafter"/>
</dbReference>
<keyword evidence="9 20" id="KW-0378">Hydrolase</keyword>
<evidence type="ECO:0000256" key="4">
    <source>
        <dbReference type="ARBA" id="ARBA00022438"/>
    </source>
</evidence>
<evidence type="ECO:0000256" key="1">
    <source>
        <dbReference type="ARBA" id="ARBA00004401"/>
    </source>
</evidence>
<dbReference type="AlphaFoldDB" id="A0A9Q9VVC8"/>
<comment type="cofactor">
    <cofactor evidence="18 20">
        <name>Zn(2+)</name>
        <dbReference type="ChEBI" id="CHEBI:29105"/>
    </cofactor>
    <text evidence="18 20">Binds 1 zinc ion per subunit.</text>
</comment>
<dbReference type="GO" id="GO:0070006">
    <property type="term" value="F:metalloaminopeptidase activity"/>
    <property type="evidence" value="ECO:0007669"/>
    <property type="project" value="TreeGrafter"/>
</dbReference>
<evidence type="ECO:0000256" key="14">
    <source>
        <dbReference type="ARBA" id="ARBA00023136"/>
    </source>
</evidence>
<dbReference type="InterPro" id="IPR024571">
    <property type="entry name" value="ERAP1-like_C_dom"/>
</dbReference>
<accession>A0A9Q9VVC8</accession>
<protein>
    <recommendedName>
        <fullName evidence="20">Aminopeptidase</fullName>
        <ecNumber evidence="20">3.4.11.-</ecNumber>
    </recommendedName>
</protein>
<evidence type="ECO:0000256" key="10">
    <source>
        <dbReference type="ARBA" id="ARBA00022833"/>
    </source>
</evidence>
<reference evidence="24" key="1">
    <citation type="submission" date="2025-08" db="UniProtKB">
        <authorList>
            <consortium name="RefSeq"/>
        </authorList>
    </citation>
    <scope>IDENTIFICATION</scope>
    <source>
        <tissue evidence="24">Muscle</tissue>
    </source>
</reference>
<feature type="domain" description="Aminopeptidase N-like N-terminal" evidence="23">
    <location>
        <begin position="53"/>
        <end position="251"/>
    </location>
</feature>
<dbReference type="PANTHER" id="PTHR11533">
    <property type="entry name" value="PROTEASE M1 ZINC METALLOPROTEASE"/>
    <property type="match status" value="1"/>
</dbReference>
<dbReference type="GO" id="GO:0005737">
    <property type="term" value="C:cytoplasm"/>
    <property type="evidence" value="ECO:0007669"/>
    <property type="project" value="TreeGrafter"/>
</dbReference>
<dbReference type="Pfam" id="PF17900">
    <property type="entry name" value="Peptidase_M1_N"/>
    <property type="match status" value="1"/>
</dbReference>
<dbReference type="InterPro" id="IPR050344">
    <property type="entry name" value="Peptidase_M1_aminopeptidases"/>
</dbReference>
<evidence type="ECO:0000256" key="19">
    <source>
        <dbReference type="PIRSR" id="PIRSR634016-4"/>
    </source>
</evidence>
<keyword evidence="6 20" id="KW-0645">Protease</keyword>
<feature type="domain" description="ERAP1-like C-terminal" evidence="22">
    <location>
        <begin position="589"/>
        <end position="931"/>
    </location>
</feature>
<dbReference type="Pfam" id="PF11838">
    <property type="entry name" value="ERAP1_C"/>
    <property type="match status" value="1"/>
</dbReference>
<dbReference type="CDD" id="cd09601">
    <property type="entry name" value="M1_APN-Q_like"/>
    <property type="match status" value="1"/>
</dbReference>
<dbReference type="FunFam" id="1.25.50.20:FF:000012">
    <property type="entry name" value="Aminopeptidase N"/>
    <property type="match status" value="1"/>
</dbReference>
<evidence type="ECO:0000313" key="24">
    <source>
        <dbReference type="RefSeq" id="XP_042571844.1"/>
    </source>
</evidence>
<proteinExistence type="inferred from homology"/>
<evidence type="ECO:0000256" key="18">
    <source>
        <dbReference type="PIRSR" id="PIRSR634016-3"/>
    </source>
</evidence>
<feature type="active site" description="Proton acceptor" evidence="17">
    <location>
        <position position="359"/>
    </location>
</feature>
<keyword evidence="16" id="KW-0325">Glycoprotein</keyword>
<keyword evidence="14" id="KW-0472">Membrane</keyword>
<organism evidence="24">
    <name type="scientific">Cyprinus carpio</name>
    <name type="common">Common carp</name>
    <dbReference type="NCBI Taxonomy" id="7962"/>
    <lineage>
        <taxon>Eukaryota</taxon>
        <taxon>Metazoa</taxon>
        <taxon>Chordata</taxon>
        <taxon>Craniata</taxon>
        <taxon>Vertebrata</taxon>
        <taxon>Euteleostomi</taxon>
        <taxon>Actinopterygii</taxon>
        <taxon>Neopterygii</taxon>
        <taxon>Teleostei</taxon>
        <taxon>Ostariophysi</taxon>
        <taxon>Cypriniformes</taxon>
        <taxon>Cyprinidae</taxon>
        <taxon>Cyprininae</taxon>
        <taxon>Cyprinus</taxon>
    </lineage>
</organism>